<dbReference type="EMBL" id="CP012672">
    <property type="protein sequence ID" value="AUX31891.1"/>
    <property type="molecule type" value="Genomic_DNA"/>
</dbReference>
<gene>
    <name evidence="2" type="ORF">SOCE836_040240</name>
</gene>
<evidence type="ECO:0008006" key="4">
    <source>
        <dbReference type="Google" id="ProtNLM"/>
    </source>
</evidence>
<sequence length="64" mass="7133">MTRAPFEVGPFLGQDEGQHFDRKSLFEGPEGQKRPRDRRSARDQVAEYVAAFANAEGGVLVSRP</sequence>
<name>A0A4P2QPX3_SORCE</name>
<reference evidence="2 3" key="1">
    <citation type="submission" date="2015-09" db="EMBL/GenBank/DDBJ databases">
        <title>Sorangium comparison.</title>
        <authorList>
            <person name="Zaburannyi N."/>
            <person name="Bunk B."/>
            <person name="Overmann J."/>
            <person name="Mueller R."/>
        </authorList>
    </citation>
    <scope>NUCLEOTIDE SEQUENCE [LARGE SCALE GENOMIC DNA]</scope>
    <source>
        <strain evidence="2 3">So ce836</strain>
    </source>
</reference>
<dbReference type="AlphaFoldDB" id="A0A4P2QPX3"/>
<accession>A0A4P2QPX3</accession>
<evidence type="ECO:0000313" key="2">
    <source>
        <dbReference type="EMBL" id="AUX31891.1"/>
    </source>
</evidence>
<feature type="region of interest" description="Disordered" evidence="1">
    <location>
        <begin position="1"/>
        <end position="42"/>
    </location>
</feature>
<protein>
    <recommendedName>
        <fullName evidence="4">Schlafen AlbA-2 domain-containing protein</fullName>
    </recommendedName>
</protein>
<feature type="compositionally biased region" description="Basic and acidic residues" evidence="1">
    <location>
        <begin position="16"/>
        <end position="42"/>
    </location>
</feature>
<dbReference type="Proteomes" id="UP000295497">
    <property type="component" value="Chromosome"/>
</dbReference>
<evidence type="ECO:0000256" key="1">
    <source>
        <dbReference type="SAM" id="MobiDB-lite"/>
    </source>
</evidence>
<dbReference type="InterPro" id="IPR038461">
    <property type="entry name" value="Schlafen_AlbA_2_dom_sf"/>
</dbReference>
<evidence type="ECO:0000313" key="3">
    <source>
        <dbReference type="Proteomes" id="UP000295497"/>
    </source>
</evidence>
<proteinExistence type="predicted"/>
<organism evidence="2 3">
    <name type="scientific">Sorangium cellulosum</name>
    <name type="common">Polyangium cellulosum</name>
    <dbReference type="NCBI Taxonomy" id="56"/>
    <lineage>
        <taxon>Bacteria</taxon>
        <taxon>Pseudomonadati</taxon>
        <taxon>Myxococcota</taxon>
        <taxon>Polyangia</taxon>
        <taxon>Polyangiales</taxon>
        <taxon>Polyangiaceae</taxon>
        <taxon>Sorangium</taxon>
    </lineage>
</organism>
<dbReference type="Gene3D" id="3.30.950.30">
    <property type="entry name" value="Schlafen, AAA domain"/>
    <property type="match status" value="1"/>
</dbReference>
<dbReference type="RefSeq" id="WP_129575593.1">
    <property type="nucleotide sequence ID" value="NZ_CP012672.1"/>
</dbReference>